<dbReference type="Proteomes" id="UP000314294">
    <property type="component" value="Unassembled WGS sequence"/>
</dbReference>
<keyword evidence="5" id="KW-0539">Nucleus</keyword>
<accession>A0A4Z2GC04</accession>
<keyword evidence="4" id="KW-0804">Transcription</keyword>
<feature type="compositionally biased region" description="Basic and acidic residues" evidence="6">
    <location>
        <begin position="26"/>
        <end position="37"/>
    </location>
</feature>
<dbReference type="AlphaFoldDB" id="A0A4Z2GC04"/>
<evidence type="ECO:0000313" key="7">
    <source>
        <dbReference type="EMBL" id="TNN50780.1"/>
    </source>
</evidence>
<feature type="compositionally biased region" description="Acidic residues" evidence="6">
    <location>
        <begin position="162"/>
        <end position="171"/>
    </location>
</feature>
<organism evidence="7 8">
    <name type="scientific">Liparis tanakae</name>
    <name type="common">Tanaka's snailfish</name>
    <dbReference type="NCBI Taxonomy" id="230148"/>
    <lineage>
        <taxon>Eukaryota</taxon>
        <taxon>Metazoa</taxon>
        <taxon>Chordata</taxon>
        <taxon>Craniata</taxon>
        <taxon>Vertebrata</taxon>
        <taxon>Euteleostomi</taxon>
        <taxon>Actinopterygii</taxon>
        <taxon>Neopterygii</taxon>
        <taxon>Teleostei</taxon>
        <taxon>Neoteleostei</taxon>
        <taxon>Acanthomorphata</taxon>
        <taxon>Eupercaria</taxon>
        <taxon>Perciformes</taxon>
        <taxon>Cottioidei</taxon>
        <taxon>Cottales</taxon>
        <taxon>Liparidae</taxon>
        <taxon>Liparis</taxon>
    </lineage>
</organism>
<feature type="region of interest" description="Disordered" evidence="6">
    <location>
        <begin position="1"/>
        <end position="37"/>
    </location>
</feature>
<comment type="caution">
    <text evidence="7">The sequence shown here is derived from an EMBL/GenBank/DDBJ whole genome shotgun (WGS) entry which is preliminary data.</text>
</comment>
<sequence length="171" mass="18765">MEEGKLRNFESTGGQAEMCETSTGLRSKENRWSPRGIDERPARPSFVLRSRCRLAIMEDLTCCQRAERYLLSAVHVWTNVEPRSVPVFPWHSLVPFLEPSQSGAAPQPADGQQLVNQSKEPRCSAALVSDGRTAPPDLERGSTPCPPSTNDNPPTDRGGADSETESDTDDP</sequence>
<dbReference type="PANTHER" id="PTHR13059:SF14">
    <property type="entry name" value="PROTEIN CAPICUA HOMOLOG ISOFORM X1"/>
    <property type="match status" value="1"/>
</dbReference>
<dbReference type="OrthoDB" id="10051111at2759"/>
<evidence type="ECO:0000256" key="1">
    <source>
        <dbReference type="ARBA" id="ARBA00022553"/>
    </source>
</evidence>
<dbReference type="GO" id="GO:0005634">
    <property type="term" value="C:nucleus"/>
    <property type="evidence" value="ECO:0007669"/>
    <property type="project" value="TreeGrafter"/>
</dbReference>
<proteinExistence type="predicted"/>
<gene>
    <name evidence="7" type="primary">Cic_0</name>
    <name evidence="7" type="ORF">EYF80_038992</name>
</gene>
<evidence type="ECO:0000256" key="5">
    <source>
        <dbReference type="ARBA" id="ARBA00023242"/>
    </source>
</evidence>
<reference evidence="7 8" key="1">
    <citation type="submission" date="2019-03" db="EMBL/GenBank/DDBJ databases">
        <title>First draft genome of Liparis tanakae, snailfish: a comprehensive survey of snailfish specific genes.</title>
        <authorList>
            <person name="Kim W."/>
            <person name="Song I."/>
            <person name="Jeong J.-H."/>
            <person name="Kim D."/>
            <person name="Kim S."/>
            <person name="Ryu S."/>
            <person name="Song J.Y."/>
            <person name="Lee S.K."/>
        </authorList>
    </citation>
    <scope>NUCLEOTIDE SEQUENCE [LARGE SCALE GENOMIC DNA]</scope>
    <source>
        <tissue evidence="7">Muscle</tissue>
    </source>
</reference>
<evidence type="ECO:0000313" key="8">
    <source>
        <dbReference type="Proteomes" id="UP000314294"/>
    </source>
</evidence>
<feature type="compositionally biased region" description="Polar residues" evidence="6">
    <location>
        <begin position="9"/>
        <end position="25"/>
    </location>
</feature>
<name>A0A4Z2GC04_9TELE</name>
<dbReference type="GO" id="GO:0000981">
    <property type="term" value="F:DNA-binding transcription factor activity, RNA polymerase II-specific"/>
    <property type="evidence" value="ECO:0007669"/>
    <property type="project" value="TreeGrafter"/>
</dbReference>
<keyword evidence="2" id="KW-0805">Transcription regulation</keyword>
<dbReference type="GO" id="GO:0000977">
    <property type="term" value="F:RNA polymerase II transcription regulatory region sequence-specific DNA binding"/>
    <property type="evidence" value="ECO:0007669"/>
    <property type="project" value="TreeGrafter"/>
</dbReference>
<dbReference type="EMBL" id="SRLO01000605">
    <property type="protein sequence ID" value="TNN50780.1"/>
    <property type="molecule type" value="Genomic_DNA"/>
</dbReference>
<evidence type="ECO:0000256" key="6">
    <source>
        <dbReference type="SAM" id="MobiDB-lite"/>
    </source>
</evidence>
<keyword evidence="1" id="KW-0597">Phosphoprotein</keyword>
<keyword evidence="3" id="KW-0238">DNA-binding</keyword>
<evidence type="ECO:0000256" key="3">
    <source>
        <dbReference type="ARBA" id="ARBA00023125"/>
    </source>
</evidence>
<feature type="region of interest" description="Disordered" evidence="6">
    <location>
        <begin position="98"/>
        <end position="171"/>
    </location>
</feature>
<evidence type="ECO:0000256" key="2">
    <source>
        <dbReference type="ARBA" id="ARBA00023015"/>
    </source>
</evidence>
<evidence type="ECO:0000256" key="4">
    <source>
        <dbReference type="ARBA" id="ARBA00023163"/>
    </source>
</evidence>
<dbReference type="InterPro" id="IPR052412">
    <property type="entry name" value="CC-Dev_Transcription_Reg"/>
</dbReference>
<keyword evidence="8" id="KW-1185">Reference proteome</keyword>
<dbReference type="PANTHER" id="PTHR13059">
    <property type="entry name" value="HMG-BOX TRANSCRIPTION FACTOR BBX"/>
    <property type="match status" value="1"/>
</dbReference>
<protein>
    <submittedName>
        <fullName evidence="7">Protein capicua</fullName>
    </submittedName>
</protein>